<evidence type="ECO:0000256" key="1">
    <source>
        <dbReference type="ARBA" id="ARBA00004496"/>
    </source>
</evidence>
<dbReference type="InterPro" id="IPR014767">
    <property type="entry name" value="DAD_dom"/>
</dbReference>
<dbReference type="InterPro" id="IPR010472">
    <property type="entry name" value="FH3_dom"/>
</dbReference>
<dbReference type="GO" id="GO:0005737">
    <property type="term" value="C:cytoplasm"/>
    <property type="evidence" value="ECO:0007669"/>
    <property type="project" value="UniProtKB-SubCell"/>
</dbReference>
<dbReference type="InterPro" id="IPR044933">
    <property type="entry name" value="DIA_GBD_sf"/>
</dbReference>
<gene>
    <name evidence="10" type="ORF">HHI36_021001</name>
</gene>
<dbReference type="Proteomes" id="UP001516400">
    <property type="component" value="Unassembled WGS sequence"/>
</dbReference>
<evidence type="ECO:0000256" key="6">
    <source>
        <dbReference type="SAM" id="MobiDB-lite"/>
    </source>
</evidence>
<feature type="coiled-coil region" evidence="5">
    <location>
        <begin position="454"/>
        <end position="488"/>
    </location>
</feature>
<evidence type="ECO:0000259" key="7">
    <source>
        <dbReference type="PROSITE" id="PS51231"/>
    </source>
</evidence>
<dbReference type="Pfam" id="PF02181">
    <property type="entry name" value="FH2"/>
    <property type="match status" value="1"/>
</dbReference>
<evidence type="ECO:0000259" key="9">
    <source>
        <dbReference type="PROSITE" id="PS51444"/>
    </source>
</evidence>
<feature type="domain" description="DAD" evidence="7">
    <location>
        <begin position="1041"/>
        <end position="1070"/>
    </location>
</feature>
<dbReference type="InterPro" id="IPR011989">
    <property type="entry name" value="ARM-like"/>
</dbReference>
<comment type="similarity">
    <text evidence="2">Belongs to the formin homology family. Diaphanous subfamily.</text>
</comment>
<dbReference type="PANTHER" id="PTHR45691:SF6">
    <property type="entry name" value="PROTEIN DIAPHANOUS"/>
    <property type="match status" value="1"/>
</dbReference>
<proteinExistence type="inferred from homology"/>
<feature type="region of interest" description="Disordered" evidence="6">
    <location>
        <begin position="512"/>
        <end position="571"/>
    </location>
</feature>
<dbReference type="PROSITE" id="PS51231">
    <property type="entry name" value="DAD"/>
    <property type="match status" value="1"/>
</dbReference>
<sequence>MEFKRGKSDRRTRRLTKTSLESWFKGGSNKNSTSGSRPTSLAISGMNADPDLGEPDDSIREYEKLINNMSEKEVNAKFEEMLSDMNLNDDKKKPLRNMDLKQKRNMLLMKCKGSVQGPDHKFDKPQEYHAYLDQYSKPEYQSLSKLLNCIESLRIALTNNTISWVNDFGSEGLNKILKVLDIAIRNNDVKLQWECLRCTEKFMNNTIGLKCFLNNVKGPEMVARCLNHEKPQVMIQALKILAPLCLVPGIEGLNTGLENTLAAVTKVAEDRKIERFAPIVNAITKSKNAELQSMCFQFINALLSQTDDFEFRMHLRNEIVRNGLFDHLADLKKETNPLVKTQFDIFESEKEADADELHERFDKVRLDMDDMQDCFEVLKNTTLETPAEPYFLSILQHLLFIKDDIYTRPAYYKIIEECVSQVVLHKSGLDPDFTKKHFDLDLQPLLDELKDKPIETENAKIEEMKKQLEEALAAKSEAEAKLDLLMGKAEGGGDGGKLDPAKVANVGKVFAPPPPPMPGMGSGPPAPPPPPMPGMGAGPPPPPMPGMGGPPPPPMPGLGGPPPPPMPGMGGPPPPPMPGMCPPPPRMPGMGPPPPIPPPGMVAPLGMPRPDVLPHGLKPKKKWQVSGPLKKANWKTIIPQKMSEKAFWVKVQEESLASPDILDGLAQKFSSKPPKQSADVADKAYSMGTLKKVKELKVLDSKSAQNISILLGGSLKHMDYDEIKRCLLKCDDEVLTESVVEQLIQYLPPVDQLNKLQQFKDCYKDLTEAEQFCVKISEVKRLLPRLKSLSFKHHYQEMVQDTKPDIVAATAACDEVRKSKKFARILELILLLGNYMNTGSRNAQAFGFEMSFLTKLTGTKDVNNKETLLHFIVETVEKKFPELLNFYDEMPHIDKASRVSMDTIQKSLKQMDSSIRNLQTDVNNNRIPQSDDDKFLEVMETFAKAAREQCDVMQNMFKKVENLYQELAEYYVFDKQKYTLEEFFSDLKIFKDSFIEAKNDNERERELVEKREKARLAKEKADREKRERQARNKALIDMNPSEAQEGVMDSLLEALQTGSAFSREQKRKRAHRPAGAERRAQLVRSRSRTGLIAGRELTSEIMA</sequence>
<dbReference type="PANTHER" id="PTHR45691">
    <property type="entry name" value="PROTEIN DIAPHANOUS"/>
    <property type="match status" value="1"/>
</dbReference>
<keyword evidence="3" id="KW-0963">Cytoplasm</keyword>
<dbReference type="Gene3D" id="6.10.30.30">
    <property type="match status" value="1"/>
</dbReference>
<evidence type="ECO:0000313" key="10">
    <source>
        <dbReference type="EMBL" id="KAL3270451.1"/>
    </source>
</evidence>
<dbReference type="InterPro" id="IPR010473">
    <property type="entry name" value="GTPase-bd"/>
</dbReference>
<dbReference type="SMART" id="SM01140">
    <property type="entry name" value="Drf_GBD"/>
    <property type="match status" value="1"/>
</dbReference>
<dbReference type="InterPro" id="IPR051412">
    <property type="entry name" value="Formin_Homology_Diaphanous_sf"/>
</dbReference>
<dbReference type="SUPFAM" id="SSF101447">
    <property type="entry name" value="Formin homology 2 domain (FH2 domain)"/>
    <property type="match status" value="1"/>
</dbReference>
<evidence type="ECO:0000256" key="4">
    <source>
        <dbReference type="ARBA" id="ARBA00023054"/>
    </source>
</evidence>
<dbReference type="SMART" id="SM01139">
    <property type="entry name" value="Drf_FH3"/>
    <property type="match status" value="1"/>
</dbReference>
<dbReference type="AlphaFoldDB" id="A0ABD2MVM2"/>
<feature type="region of interest" description="Disordered" evidence="6">
    <location>
        <begin position="1"/>
        <end position="55"/>
    </location>
</feature>
<dbReference type="Pfam" id="PF06371">
    <property type="entry name" value="Drf_GBD"/>
    <property type="match status" value="1"/>
</dbReference>
<dbReference type="Pfam" id="PF06367">
    <property type="entry name" value="Drf_FH3"/>
    <property type="match status" value="1"/>
</dbReference>
<feature type="compositionally biased region" description="Low complexity" evidence="6">
    <location>
        <begin position="25"/>
        <end position="36"/>
    </location>
</feature>
<name>A0ABD2MVM2_9CUCU</name>
<evidence type="ECO:0000259" key="8">
    <source>
        <dbReference type="PROSITE" id="PS51232"/>
    </source>
</evidence>
<protein>
    <recommendedName>
        <fullName evidence="12">Protein diaphanous</fullName>
    </recommendedName>
</protein>
<evidence type="ECO:0000256" key="5">
    <source>
        <dbReference type="SAM" id="Coils"/>
    </source>
</evidence>
<keyword evidence="11" id="KW-1185">Reference proteome</keyword>
<dbReference type="InterPro" id="IPR015425">
    <property type="entry name" value="FH2_Formin"/>
</dbReference>
<evidence type="ECO:0000313" key="11">
    <source>
        <dbReference type="Proteomes" id="UP001516400"/>
    </source>
</evidence>
<accession>A0ABD2MVM2</accession>
<dbReference type="Gene3D" id="1.10.20.40">
    <property type="entry name" value="Formin, diaphanous GTPase-binding domain"/>
    <property type="match status" value="1"/>
</dbReference>
<feature type="domain" description="FH2" evidence="9">
    <location>
        <begin position="619"/>
        <end position="1020"/>
    </location>
</feature>
<dbReference type="Gene3D" id="1.20.58.630">
    <property type="match status" value="1"/>
</dbReference>
<comment type="caution">
    <text evidence="10">The sequence shown here is derived from an EMBL/GenBank/DDBJ whole genome shotgun (WGS) entry which is preliminary data.</text>
</comment>
<dbReference type="Gene3D" id="1.20.58.2220">
    <property type="entry name" value="Formin, FH2 domain"/>
    <property type="match status" value="1"/>
</dbReference>
<keyword evidence="4 5" id="KW-0175">Coiled coil</keyword>
<dbReference type="InterPro" id="IPR014768">
    <property type="entry name" value="GBD/FH3_dom"/>
</dbReference>
<reference evidence="10 11" key="1">
    <citation type="journal article" date="2021" name="BMC Biol.">
        <title>Horizontally acquired antibacterial genes associated with adaptive radiation of ladybird beetles.</title>
        <authorList>
            <person name="Li H.S."/>
            <person name="Tang X.F."/>
            <person name="Huang Y.H."/>
            <person name="Xu Z.Y."/>
            <person name="Chen M.L."/>
            <person name="Du X.Y."/>
            <person name="Qiu B.Y."/>
            <person name="Chen P.T."/>
            <person name="Zhang W."/>
            <person name="Slipinski A."/>
            <person name="Escalona H.E."/>
            <person name="Waterhouse R.M."/>
            <person name="Zwick A."/>
            <person name="Pang H."/>
        </authorList>
    </citation>
    <scope>NUCLEOTIDE SEQUENCE [LARGE SCALE GENOMIC DNA]</scope>
    <source>
        <strain evidence="10">SYSU2018</strain>
    </source>
</reference>
<dbReference type="Gene3D" id="1.25.10.10">
    <property type="entry name" value="Leucine-rich Repeat Variant"/>
    <property type="match status" value="1"/>
</dbReference>
<feature type="coiled-coil region" evidence="5">
    <location>
        <begin position="1004"/>
        <end position="1033"/>
    </location>
</feature>
<evidence type="ECO:0000256" key="3">
    <source>
        <dbReference type="ARBA" id="ARBA00022490"/>
    </source>
</evidence>
<dbReference type="Pfam" id="PF06345">
    <property type="entry name" value="Drf_DAD"/>
    <property type="match status" value="1"/>
</dbReference>
<dbReference type="EMBL" id="JABFTP020000042">
    <property type="protein sequence ID" value="KAL3270451.1"/>
    <property type="molecule type" value="Genomic_DNA"/>
</dbReference>
<evidence type="ECO:0000256" key="2">
    <source>
        <dbReference type="ARBA" id="ARBA00008214"/>
    </source>
</evidence>
<organism evidence="10 11">
    <name type="scientific">Cryptolaemus montrouzieri</name>
    <dbReference type="NCBI Taxonomy" id="559131"/>
    <lineage>
        <taxon>Eukaryota</taxon>
        <taxon>Metazoa</taxon>
        <taxon>Ecdysozoa</taxon>
        <taxon>Arthropoda</taxon>
        <taxon>Hexapoda</taxon>
        <taxon>Insecta</taxon>
        <taxon>Pterygota</taxon>
        <taxon>Neoptera</taxon>
        <taxon>Endopterygota</taxon>
        <taxon>Coleoptera</taxon>
        <taxon>Polyphaga</taxon>
        <taxon>Cucujiformia</taxon>
        <taxon>Coccinelloidea</taxon>
        <taxon>Coccinellidae</taxon>
        <taxon>Scymninae</taxon>
        <taxon>Scymnini</taxon>
        <taxon>Cryptolaemus</taxon>
    </lineage>
</organism>
<dbReference type="InterPro" id="IPR016024">
    <property type="entry name" value="ARM-type_fold"/>
</dbReference>
<dbReference type="SMART" id="SM00498">
    <property type="entry name" value="FH2"/>
    <property type="match status" value="1"/>
</dbReference>
<dbReference type="PROSITE" id="PS51232">
    <property type="entry name" value="GBD_FH3"/>
    <property type="match status" value="1"/>
</dbReference>
<dbReference type="Gene3D" id="1.10.238.150">
    <property type="entry name" value="Formin, FH3 diaphanous domain"/>
    <property type="match status" value="1"/>
</dbReference>
<dbReference type="InterPro" id="IPR042201">
    <property type="entry name" value="FH2_Formin_sf"/>
</dbReference>
<feature type="compositionally biased region" description="Basic residues" evidence="6">
    <location>
        <begin position="7"/>
        <end position="16"/>
    </location>
</feature>
<feature type="domain" description="GBD/FH3" evidence="8">
    <location>
        <begin position="66"/>
        <end position="430"/>
    </location>
</feature>
<dbReference type="InterPro" id="IPR010465">
    <property type="entry name" value="Drf_DAD"/>
</dbReference>
<dbReference type="SUPFAM" id="SSF48371">
    <property type="entry name" value="ARM repeat"/>
    <property type="match status" value="1"/>
</dbReference>
<feature type="region of interest" description="Disordered" evidence="6">
    <location>
        <begin position="1061"/>
        <end position="1085"/>
    </location>
</feature>
<dbReference type="PROSITE" id="PS51444">
    <property type="entry name" value="FH2"/>
    <property type="match status" value="1"/>
</dbReference>
<comment type="subcellular location">
    <subcellularLocation>
        <location evidence="1">Cytoplasm</location>
    </subcellularLocation>
</comment>
<evidence type="ECO:0008006" key="12">
    <source>
        <dbReference type="Google" id="ProtNLM"/>
    </source>
</evidence>